<dbReference type="Proteomes" id="UP000002669">
    <property type="component" value="Unassembled WGS sequence"/>
</dbReference>
<evidence type="ECO:0000313" key="2">
    <source>
        <dbReference type="Proteomes" id="UP000002669"/>
    </source>
</evidence>
<dbReference type="AlphaFoldDB" id="E4UQA4"/>
<sequence>MAQCTNRARKSNTRYEIIPLIESSGAARSLTNDEKKIRRLRGSWFNRSTDWHATIASAAATTIDYHRIPKGQSPSLEEISLWYMKN</sequence>
<dbReference type="EMBL" id="DS989823">
    <property type="protein sequence ID" value="EFQ99185.1"/>
    <property type="molecule type" value="Genomic_DNA"/>
</dbReference>
<name>E4UQA4_ARTGP</name>
<accession>E4UQA4</accession>
<dbReference type="RefSeq" id="XP_003174668.1">
    <property type="nucleotide sequence ID" value="XM_003174620.1"/>
</dbReference>
<gene>
    <name evidence="1" type="ORF">MGYG_02199</name>
</gene>
<organism evidence="2">
    <name type="scientific">Arthroderma gypseum (strain ATCC MYA-4604 / CBS 118893)</name>
    <name type="common">Microsporum gypseum</name>
    <dbReference type="NCBI Taxonomy" id="535722"/>
    <lineage>
        <taxon>Eukaryota</taxon>
        <taxon>Fungi</taxon>
        <taxon>Dikarya</taxon>
        <taxon>Ascomycota</taxon>
        <taxon>Pezizomycotina</taxon>
        <taxon>Eurotiomycetes</taxon>
        <taxon>Eurotiomycetidae</taxon>
        <taxon>Onygenales</taxon>
        <taxon>Arthrodermataceae</taxon>
        <taxon>Nannizzia</taxon>
    </lineage>
</organism>
<reference evidence="2" key="1">
    <citation type="journal article" date="2012" name="MBio">
        <title>Comparative genome analysis of Trichophyton rubrum and related dermatophytes reveals candidate genes involved in infection.</title>
        <authorList>
            <person name="Martinez D.A."/>
            <person name="Oliver B.G."/>
            <person name="Graeser Y."/>
            <person name="Goldberg J.M."/>
            <person name="Li W."/>
            <person name="Martinez-Rossi N.M."/>
            <person name="Monod M."/>
            <person name="Shelest E."/>
            <person name="Barton R.C."/>
            <person name="Birch E."/>
            <person name="Brakhage A.A."/>
            <person name="Chen Z."/>
            <person name="Gurr S.J."/>
            <person name="Heiman D."/>
            <person name="Heitman J."/>
            <person name="Kosti I."/>
            <person name="Rossi A."/>
            <person name="Saif S."/>
            <person name="Samalova M."/>
            <person name="Saunders C.W."/>
            <person name="Shea T."/>
            <person name="Summerbell R.C."/>
            <person name="Xu J."/>
            <person name="Young S."/>
            <person name="Zeng Q."/>
            <person name="Birren B.W."/>
            <person name="Cuomo C.A."/>
            <person name="White T.C."/>
        </authorList>
    </citation>
    <scope>NUCLEOTIDE SEQUENCE [LARGE SCALE GENOMIC DNA]</scope>
    <source>
        <strain evidence="2">ATCC MYA-4604 / CBS 118893</strain>
    </source>
</reference>
<dbReference type="VEuPathDB" id="FungiDB:MGYG_02199"/>
<evidence type="ECO:0000313" key="1">
    <source>
        <dbReference type="EMBL" id="EFQ99185.1"/>
    </source>
</evidence>
<dbReference type="GeneID" id="10029968"/>
<keyword evidence="2" id="KW-1185">Reference proteome</keyword>
<proteinExistence type="predicted"/>
<dbReference type="InParanoid" id="E4UQA4"/>
<dbReference type="HOGENOM" id="CLU_2497445_0_0_1"/>
<protein>
    <submittedName>
        <fullName evidence="1">Uncharacterized protein</fullName>
    </submittedName>
</protein>